<reference evidence="9 10" key="1">
    <citation type="submission" date="2006-10" db="EMBL/GenBank/DDBJ databases">
        <title>Complete sequence of Syntrophobacter fumaroxidans MPOB.</title>
        <authorList>
            <consortium name="US DOE Joint Genome Institute"/>
            <person name="Copeland A."/>
            <person name="Lucas S."/>
            <person name="Lapidus A."/>
            <person name="Barry K."/>
            <person name="Detter J.C."/>
            <person name="Glavina del Rio T."/>
            <person name="Hammon N."/>
            <person name="Israni S."/>
            <person name="Pitluck S."/>
            <person name="Goltsman E.G."/>
            <person name="Martinez M."/>
            <person name="Schmutz J."/>
            <person name="Larimer F."/>
            <person name="Land M."/>
            <person name="Hauser L."/>
            <person name="Kyrpides N."/>
            <person name="Kim E."/>
            <person name="Boone D.R."/>
            <person name="Brockman F."/>
            <person name="Culley D."/>
            <person name="Ferry J."/>
            <person name="Gunsalus R."/>
            <person name="McInerney M.J."/>
            <person name="Morrison M."/>
            <person name="Plugge C."/>
            <person name="Rohlin L."/>
            <person name="Scholten J."/>
            <person name="Sieber J."/>
            <person name="Stams A.J.M."/>
            <person name="Worm P."/>
            <person name="Henstra A.M."/>
            <person name="Richardson P."/>
        </authorList>
    </citation>
    <scope>NUCLEOTIDE SEQUENCE [LARGE SCALE GENOMIC DNA]</scope>
    <source>
        <strain evidence="10">DSM 10017 / MPOB</strain>
    </source>
</reference>
<keyword evidence="6 7" id="KW-0472">Membrane</keyword>
<feature type="transmembrane region" description="Helical" evidence="7">
    <location>
        <begin position="53"/>
        <end position="74"/>
    </location>
</feature>
<evidence type="ECO:0000256" key="5">
    <source>
        <dbReference type="ARBA" id="ARBA00022989"/>
    </source>
</evidence>
<evidence type="ECO:0000256" key="4">
    <source>
        <dbReference type="ARBA" id="ARBA00022692"/>
    </source>
</evidence>
<dbReference type="InterPro" id="IPR020846">
    <property type="entry name" value="MFS_dom"/>
</dbReference>
<protein>
    <submittedName>
        <fullName evidence="9">Major facilitator superfamily MFS_1</fullName>
    </submittedName>
</protein>
<feature type="transmembrane region" description="Helical" evidence="7">
    <location>
        <begin position="265"/>
        <end position="286"/>
    </location>
</feature>
<evidence type="ECO:0000256" key="7">
    <source>
        <dbReference type="SAM" id="Phobius"/>
    </source>
</evidence>
<dbReference type="Pfam" id="PF05977">
    <property type="entry name" value="MFS_3"/>
    <property type="match status" value="1"/>
</dbReference>
<evidence type="ECO:0000259" key="8">
    <source>
        <dbReference type="PROSITE" id="PS50850"/>
    </source>
</evidence>
<dbReference type="GO" id="GO:0022857">
    <property type="term" value="F:transmembrane transporter activity"/>
    <property type="evidence" value="ECO:0007669"/>
    <property type="project" value="InterPro"/>
</dbReference>
<feature type="transmembrane region" description="Helical" evidence="7">
    <location>
        <begin position="220"/>
        <end position="245"/>
    </location>
</feature>
<accession>A0LKW3</accession>
<dbReference type="KEGG" id="sfu:Sfum_2384"/>
<dbReference type="AlphaFoldDB" id="A0LKW3"/>
<gene>
    <name evidence="9" type="ordered locus">Sfum_2384</name>
</gene>
<feature type="transmembrane region" description="Helical" evidence="7">
    <location>
        <begin position="319"/>
        <end position="342"/>
    </location>
</feature>
<keyword evidence="5 7" id="KW-1133">Transmembrane helix</keyword>
<feature type="domain" description="Major facilitator superfamily (MFS) profile" evidence="8">
    <location>
        <begin position="15"/>
        <end position="408"/>
    </location>
</feature>
<dbReference type="PROSITE" id="PS50850">
    <property type="entry name" value="MFS"/>
    <property type="match status" value="1"/>
</dbReference>
<dbReference type="GO" id="GO:0005886">
    <property type="term" value="C:plasma membrane"/>
    <property type="evidence" value="ECO:0007669"/>
    <property type="project" value="UniProtKB-SubCell"/>
</dbReference>
<dbReference type="STRING" id="335543.Sfum_2384"/>
<keyword evidence="4 7" id="KW-0812">Transmembrane</keyword>
<name>A0LKW3_SYNFM</name>
<evidence type="ECO:0000256" key="3">
    <source>
        <dbReference type="ARBA" id="ARBA00022475"/>
    </source>
</evidence>
<dbReference type="CDD" id="cd06173">
    <property type="entry name" value="MFS_MefA_like"/>
    <property type="match status" value="1"/>
</dbReference>
<feature type="transmembrane region" description="Helical" evidence="7">
    <location>
        <begin position="293"/>
        <end position="313"/>
    </location>
</feature>
<evidence type="ECO:0000256" key="6">
    <source>
        <dbReference type="ARBA" id="ARBA00023136"/>
    </source>
</evidence>
<dbReference type="InParanoid" id="A0LKW3"/>
<dbReference type="RefSeq" id="WP_011699233.1">
    <property type="nucleotide sequence ID" value="NC_008554.1"/>
</dbReference>
<dbReference type="EMBL" id="CP000478">
    <property type="protein sequence ID" value="ABK18065.1"/>
    <property type="molecule type" value="Genomic_DNA"/>
</dbReference>
<dbReference type="InterPro" id="IPR010290">
    <property type="entry name" value="TM_effector"/>
</dbReference>
<feature type="transmembrane region" description="Helical" evidence="7">
    <location>
        <begin position="182"/>
        <end position="199"/>
    </location>
</feature>
<feature type="transmembrane region" description="Helical" evidence="7">
    <location>
        <begin position="384"/>
        <end position="404"/>
    </location>
</feature>
<dbReference type="HOGENOM" id="CLU_034180_11_2_7"/>
<feature type="transmembrane region" description="Helical" evidence="7">
    <location>
        <begin position="21"/>
        <end position="47"/>
    </location>
</feature>
<keyword evidence="2" id="KW-0813">Transport</keyword>
<dbReference type="PANTHER" id="PTHR23513">
    <property type="entry name" value="INTEGRAL MEMBRANE EFFLUX PROTEIN-RELATED"/>
    <property type="match status" value="1"/>
</dbReference>
<proteinExistence type="predicted"/>
<dbReference type="PANTHER" id="PTHR23513:SF11">
    <property type="entry name" value="STAPHYLOFERRIN A TRANSPORTER"/>
    <property type="match status" value="1"/>
</dbReference>
<dbReference type="InterPro" id="IPR036259">
    <property type="entry name" value="MFS_trans_sf"/>
</dbReference>
<dbReference type="SUPFAM" id="SSF103473">
    <property type="entry name" value="MFS general substrate transporter"/>
    <property type="match status" value="1"/>
</dbReference>
<feature type="transmembrane region" description="Helical" evidence="7">
    <location>
        <begin position="354"/>
        <end position="378"/>
    </location>
</feature>
<dbReference type="eggNOG" id="COG2814">
    <property type="taxonomic scope" value="Bacteria"/>
</dbReference>
<evidence type="ECO:0000313" key="9">
    <source>
        <dbReference type="EMBL" id="ABK18065.1"/>
    </source>
</evidence>
<keyword evidence="3" id="KW-1003">Cell membrane</keyword>
<organism evidence="9 10">
    <name type="scientific">Syntrophobacter fumaroxidans (strain DSM 10017 / MPOB)</name>
    <dbReference type="NCBI Taxonomy" id="335543"/>
    <lineage>
        <taxon>Bacteria</taxon>
        <taxon>Pseudomonadati</taxon>
        <taxon>Thermodesulfobacteriota</taxon>
        <taxon>Syntrophobacteria</taxon>
        <taxon>Syntrophobacterales</taxon>
        <taxon>Syntrophobacteraceae</taxon>
        <taxon>Syntrophobacter</taxon>
    </lineage>
</organism>
<dbReference type="Proteomes" id="UP000001784">
    <property type="component" value="Chromosome"/>
</dbReference>
<dbReference type="OrthoDB" id="9775268at2"/>
<keyword evidence="10" id="KW-1185">Reference proteome</keyword>
<dbReference type="FunCoup" id="A0LKW3">
    <property type="interactions" value="134"/>
</dbReference>
<evidence type="ECO:0000313" key="10">
    <source>
        <dbReference type="Proteomes" id="UP000001784"/>
    </source>
</evidence>
<comment type="subcellular location">
    <subcellularLocation>
        <location evidence="1">Cell membrane</location>
        <topology evidence="1">Multi-pass membrane protein</topology>
    </subcellularLocation>
</comment>
<dbReference type="Gene3D" id="1.20.1250.20">
    <property type="entry name" value="MFS general substrate transporter like domains"/>
    <property type="match status" value="1"/>
</dbReference>
<sequence length="441" mass="46881">MQVNALHHIRLLLRAFRYRNYRLFFFGQGISLIGTWVQHVAMSWLVYRLTGSALLLGTVAFAAQIPSFLLSPLAGVAADRWNRRRLLIATQSFSMLQASILAVLVVTGAVATWHLIALSAFIGVINAFDIPIRQSFVVEMVEKKEDLGNAIALNSAMFNSARFIGPSVAGVLISALGEGICFTLNAASYVAVIIALAAIRVEPRKLPDHGKAVWQDLVEGVAYVFAFKPILAILALLGVFSIAGSPYLVLMPVYAKDILHGGADTFGFLVSAAGIGAIAATIFLAARKSVLGLGRMIPLSTIGFGFAIAAFAISPGFTLSLVFLFVAGFGMMIQIASSNTIVQTIVDEDKRGRVMSLFTMSFLGMMPFGSLLAGALAARIGVRITLLLGAACCVLGASVFAVNLRRLREMVRPVYVRMGIIPPAGMELAAPAGKTAAGKDG</sequence>
<evidence type="ECO:0000256" key="1">
    <source>
        <dbReference type="ARBA" id="ARBA00004651"/>
    </source>
</evidence>
<evidence type="ECO:0000256" key="2">
    <source>
        <dbReference type="ARBA" id="ARBA00022448"/>
    </source>
</evidence>